<evidence type="ECO:0000256" key="1">
    <source>
        <dbReference type="SAM" id="MobiDB-lite"/>
    </source>
</evidence>
<protein>
    <submittedName>
        <fullName evidence="2">Uncharacterized protein</fullName>
    </submittedName>
</protein>
<evidence type="ECO:0000313" key="2">
    <source>
        <dbReference type="EnsemblPlants" id="OMERI09G00830.1"/>
    </source>
</evidence>
<dbReference type="AlphaFoldDB" id="A0A0E0EPI5"/>
<evidence type="ECO:0000313" key="3">
    <source>
        <dbReference type="Proteomes" id="UP000008021"/>
    </source>
</evidence>
<keyword evidence="3" id="KW-1185">Reference proteome</keyword>
<feature type="compositionally biased region" description="Low complexity" evidence="1">
    <location>
        <begin position="58"/>
        <end position="68"/>
    </location>
</feature>
<reference evidence="2" key="2">
    <citation type="submission" date="2018-05" db="EMBL/GenBank/DDBJ databases">
        <title>OmerRS3 (Oryza meridionalis Reference Sequence Version 3).</title>
        <authorList>
            <person name="Zhang J."/>
            <person name="Kudrna D."/>
            <person name="Lee S."/>
            <person name="Talag J."/>
            <person name="Welchert J."/>
            <person name="Wing R.A."/>
        </authorList>
    </citation>
    <scope>NUCLEOTIDE SEQUENCE [LARGE SCALE GENOMIC DNA]</scope>
    <source>
        <strain evidence="2">cv. OR44</strain>
    </source>
</reference>
<dbReference type="Proteomes" id="UP000008021">
    <property type="component" value="Chromosome 9"/>
</dbReference>
<dbReference type="Gramene" id="OMERI09G00830.1">
    <property type="protein sequence ID" value="OMERI09G00830.1"/>
    <property type="gene ID" value="OMERI09G00830"/>
</dbReference>
<dbReference type="EnsemblPlants" id="OMERI09G00830.1">
    <property type="protein sequence ID" value="OMERI09G00830.1"/>
    <property type="gene ID" value="OMERI09G00830"/>
</dbReference>
<reference evidence="2" key="1">
    <citation type="submission" date="2015-04" db="UniProtKB">
        <authorList>
            <consortium name="EnsemblPlants"/>
        </authorList>
    </citation>
    <scope>IDENTIFICATION</scope>
</reference>
<sequence>MANWRLASRESDNKLLRSHICSPLPAGHFTTRSPARAQFVVTGGGVVPRQLPPPPWPSASSSSTCEGT</sequence>
<organism evidence="2">
    <name type="scientific">Oryza meridionalis</name>
    <dbReference type="NCBI Taxonomy" id="40149"/>
    <lineage>
        <taxon>Eukaryota</taxon>
        <taxon>Viridiplantae</taxon>
        <taxon>Streptophyta</taxon>
        <taxon>Embryophyta</taxon>
        <taxon>Tracheophyta</taxon>
        <taxon>Spermatophyta</taxon>
        <taxon>Magnoliopsida</taxon>
        <taxon>Liliopsida</taxon>
        <taxon>Poales</taxon>
        <taxon>Poaceae</taxon>
        <taxon>BOP clade</taxon>
        <taxon>Oryzoideae</taxon>
        <taxon>Oryzeae</taxon>
        <taxon>Oryzinae</taxon>
        <taxon>Oryza</taxon>
    </lineage>
</organism>
<name>A0A0E0EPI5_9ORYZ</name>
<accession>A0A0E0EPI5</accession>
<proteinExistence type="predicted"/>
<dbReference type="HOGENOM" id="CLU_2798303_0_0_1"/>
<feature type="region of interest" description="Disordered" evidence="1">
    <location>
        <begin position="45"/>
        <end position="68"/>
    </location>
</feature>